<dbReference type="InterPro" id="IPR003672">
    <property type="entry name" value="CobN/Mg_chltase"/>
</dbReference>
<evidence type="ECO:0000256" key="1">
    <source>
        <dbReference type="SAM" id="Coils"/>
    </source>
</evidence>
<organism evidence="3 4">
    <name type="scientific">Durusdinium trenchii</name>
    <dbReference type="NCBI Taxonomy" id="1381693"/>
    <lineage>
        <taxon>Eukaryota</taxon>
        <taxon>Sar</taxon>
        <taxon>Alveolata</taxon>
        <taxon>Dinophyceae</taxon>
        <taxon>Suessiales</taxon>
        <taxon>Symbiodiniaceae</taxon>
        <taxon>Durusdinium</taxon>
    </lineage>
</organism>
<proteinExistence type="predicted"/>
<accession>A0ABP0NI53</accession>
<evidence type="ECO:0000313" key="3">
    <source>
        <dbReference type="EMBL" id="CAK9063463.1"/>
    </source>
</evidence>
<evidence type="ECO:0000313" key="4">
    <source>
        <dbReference type="Proteomes" id="UP001642484"/>
    </source>
</evidence>
<dbReference type="PANTHER" id="PTHR44119">
    <property type="entry name" value="MAGNESIUM-CHELATASE SUBUNIT CHLH, CHLOROPLASTIC"/>
    <property type="match status" value="1"/>
</dbReference>
<dbReference type="PANTHER" id="PTHR44119:SF1">
    <property type="entry name" value="MAGNESIUM-CHELATASE SUBUNIT CHLH, CHLOROPLASTIC"/>
    <property type="match status" value="1"/>
</dbReference>
<feature type="coiled-coil region" evidence="1">
    <location>
        <begin position="65"/>
        <end position="92"/>
    </location>
</feature>
<gene>
    <name evidence="3" type="ORF">CCMP2556_LOCUS31193</name>
</gene>
<dbReference type="EMBL" id="CAXAMN010021795">
    <property type="protein sequence ID" value="CAK9063463.1"/>
    <property type="molecule type" value="Genomic_DNA"/>
</dbReference>
<dbReference type="Proteomes" id="UP001642484">
    <property type="component" value="Unassembled WGS sequence"/>
</dbReference>
<dbReference type="Pfam" id="PF02514">
    <property type="entry name" value="CobN-Mg_chel"/>
    <property type="match status" value="1"/>
</dbReference>
<keyword evidence="1" id="KW-0175">Coiled coil</keyword>
<keyword evidence="4" id="KW-1185">Reference proteome</keyword>
<reference evidence="3 4" key="1">
    <citation type="submission" date="2024-02" db="EMBL/GenBank/DDBJ databases">
        <authorList>
            <person name="Chen Y."/>
            <person name="Shah S."/>
            <person name="Dougan E. K."/>
            <person name="Thang M."/>
            <person name="Chan C."/>
        </authorList>
    </citation>
    <scope>NUCLEOTIDE SEQUENCE [LARGE SCALE GENOMIC DNA]</scope>
</reference>
<feature type="domain" description="CobN/magnesium chelatase" evidence="2">
    <location>
        <begin position="11"/>
        <end position="665"/>
    </location>
</feature>
<sequence length="685" mass="74412">MYKHIVICGGSCRGWPDQLLGGLPNVYLYAANNPSESILAKRRGYGCLVSYNVPPYARAGLYKELQSVRGLLSELLERRENVEGEGQRLRAAAPAVPAAAPAASAAGDGEPVEPTLEAAVIQAVVAAGLQKDLPFPSDVQQAISAAGDDVDAAAAAGAAAFEVEGFEDYAGRLRSYLAELEATLFSEGLHTLGQSPTTEELRGYLMGCFEESALPEAAIDALARGRSVAEVLAQCGSESGELREQLRAARETVSLLERNVEEISGMLRALNGEYVLPAPGGDLIRDGAAVLPTGRNIHALDPYRIPSQTALQRGLAAAEKTIEGYRAEHGEYPETIAVNLWGLEAIKTRGESVAVALGLIGARPVCEATGRVARYELIPLQELGRPRVDALCSLSGIFRDSFANIVELLDDALARAAQSADEPVEQNFVRKHYLELLEEEEDEEAALSRIFSNAAGEFGSLVNERVVAGTWERDEELGETWASRNAFAFGRQQKGVSRAKVLDKLMSTSGSLVQLTDSVEYGLTDIQEYYANSGAMVRRMSDLQGRKVDALVVDTTQKTVAPRKLDSVLRMEYRTKLLNPKWAEAMVAQGSGGAFEVSQRMTALLGWGGTTRFAEDWVWDQSAARYVLDEDMARRLKESNPEAFRNIVGRLLEAQARNLWNAPEDLLERLSQIYEDLDDELEGVA</sequence>
<name>A0ABP0NI53_9DINO</name>
<protein>
    <recommendedName>
        <fullName evidence="2">CobN/magnesium chelatase domain-containing protein</fullName>
    </recommendedName>
</protein>
<evidence type="ECO:0000259" key="2">
    <source>
        <dbReference type="Pfam" id="PF02514"/>
    </source>
</evidence>
<feature type="coiled-coil region" evidence="1">
    <location>
        <begin position="239"/>
        <end position="273"/>
    </location>
</feature>
<comment type="caution">
    <text evidence="3">The sequence shown here is derived from an EMBL/GenBank/DDBJ whole genome shotgun (WGS) entry which is preliminary data.</text>
</comment>